<sequence length="224" mass="25189">MRHDPILFPLVYIEAYPCLGFIRLVFLYLPLCATCSNSPTFTSILRLSKLPILYFMGSISPLSSPFTNYRIYTSFCSNDLLATSNMSNWIECYDPATNSWHRVDRVPELLENHVRKDFSMVSIGDFVYIIGGRLCHKVLGDGPYEIVEVGLEILSSVIRYDVRNGVWSKCAPLGVPRFDFACAVCDGKIYVAGGQCTLGVARGTSSAEMYDPILDEWKPLPDMR</sequence>
<gene>
    <name evidence="1" type="ORF">V6N11_074900</name>
</gene>
<accession>A0ABR2R4X8</accession>
<dbReference type="SUPFAM" id="SSF117281">
    <property type="entry name" value="Kelch motif"/>
    <property type="match status" value="1"/>
</dbReference>
<dbReference type="InterPro" id="IPR015915">
    <property type="entry name" value="Kelch-typ_b-propeller"/>
</dbReference>
<dbReference type="PANTHER" id="PTHR47365">
    <property type="entry name" value="PLANT PROTEIN, PUTATIVE-RELATED"/>
    <property type="match status" value="1"/>
</dbReference>
<dbReference type="InterPro" id="IPR006652">
    <property type="entry name" value="Kelch_1"/>
</dbReference>
<comment type="caution">
    <text evidence="1">The sequence shown here is derived from an EMBL/GenBank/DDBJ whole genome shotgun (WGS) entry which is preliminary data.</text>
</comment>
<protein>
    <submittedName>
        <fullName evidence="1">Uncharacterized protein</fullName>
    </submittedName>
</protein>
<dbReference type="Gene3D" id="2.120.10.80">
    <property type="entry name" value="Kelch-type beta propeller"/>
    <property type="match status" value="1"/>
</dbReference>
<evidence type="ECO:0000313" key="2">
    <source>
        <dbReference type="Proteomes" id="UP001396334"/>
    </source>
</evidence>
<dbReference type="Proteomes" id="UP001396334">
    <property type="component" value="Unassembled WGS sequence"/>
</dbReference>
<dbReference type="EMBL" id="JBBPBN010000026">
    <property type="protein sequence ID" value="KAK9007993.1"/>
    <property type="molecule type" value="Genomic_DNA"/>
</dbReference>
<dbReference type="Pfam" id="PF01344">
    <property type="entry name" value="Kelch_1"/>
    <property type="match status" value="1"/>
</dbReference>
<keyword evidence="2" id="KW-1185">Reference proteome</keyword>
<proteinExistence type="predicted"/>
<organism evidence="1 2">
    <name type="scientific">Hibiscus sabdariffa</name>
    <name type="common">roselle</name>
    <dbReference type="NCBI Taxonomy" id="183260"/>
    <lineage>
        <taxon>Eukaryota</taxon>
        <taxon>Viridiplantae</taxon>
        <taxon>Streptophyta</taxon>
        <taxon>Embryophyta</taxon>
        <taxon>Tracheophyta</taxon>
        <taxon>Spermatophyta</taxon>
        <taxon>Magnoliopsida</taxon>
        <taxon>eudicotyledons</taxon>
        <taxon>Gunneridae</taxon>
        <taxon>Pentapetalae</taxon>
        <taxon>rosids</taxon>
        <taxon>malvids</taxon>
        <taxon>Malvales</taxon>
        <taxon>Malvaceae</taxon>
        <taxon>Malvoideae</taxon>
        <taxon>Hibiscus</taxon>
    </lineage>
</organism>
<dbReference type="SMART" id="SM00612">
    <property type="entry name" value="Kelch"/>
    <property type="match status" value="2"/>
</dbReference>
<evidence type="ECO:0000313" key="1">
    <source>
        <dbReference type="EMBL" id="KAK9007993.1"/>
    </source>
</evidence>
<name>A0ABR2R4X8_9ROSI</name>
<dbReference type="PANTHER" id="PTHR47365:SF2">
    <property type="entry name" value="KELCH-LIKE PROTEIN 23"/>
    <property type="match status" value="1"/>
</dbReference>
<reference evidence="1 2" key="1">
    <citation type="journal article" date="2024" name="G3 (Bethesda)">
        <title>Genome assembly of Hibiscus sabdariffa L. provides insights into metabolisms of medicinal natural products.</title>
        <authorList>
            <person name="Kim T."/>
        </authorList>
    </citation>
    <scope>NUCLEOTIDE SEQUENCE [LARGE SCALE GENOMIC DNA]</scope>
    <source>
        <strain evidence="1">TK-2024</strain>
        <tissue evidence="1">Old leaves</tissue>
    </source>
</reference>